<sequence>MQFNIFVAGMCYSEIKSLEKLKDHITIKQYGRGCFIKRTPCDEDIRAAETGLEELKKV</sequence>
<gene>
    <name evidence="1" type="ORF">S01H4_37444</name>
</gene>
<feature type="non-terminal residue" evidence="1">
    <location>
        <position position="58"/>
    </location>
</feature>
<evidence type="ECO:0000313" key="1">
    <source>
        <dbReference type="EMBL" id="GAH00279.1"/>
    </source>
</evidence>
<accession>X1D583</accession>
<protein>
    <submittedName>
        <fullName evidence="1">Uncharacterized protein</fullName>
    </submittedName>
</protein>
<reference evidence="1" key="1">
    <citation type="journal article" date="2014" name="Front. Microbiol.">
        <title>High frequency of phylogenetically diverse reductive dehalogenase-homologous genes in deep subseafloor sedimentary metagenomes.</title>
        <authorList>
            <person name="Kawai M."/>
            <person name="Futagami T."/>
            <person name="Toyoda A."/>
            <person name="Takaki Y."/>
            <person name="Nishi S."/>
            <person name="Hori S."/>
            <person name="Arai W."/>
            <person name="Tsubouchi T."/>
            <person name="Morono Y."/>
            <person name="Uchiyama I."/>
            <person name="Ito T."/>
            <person name="Fujiyama A."/>
            <person name="Inagaki F."/>
            <person name="Takami H."/>
        </authorList>
    </citation>
    <scope>NUCLEOTIDE SEQUENCE</scope>
    <source>
        <strain evidence="1">Expedition CK06-06</strain>
    </source>
</reference>
<dbReference type="AlphaFoldDB" id="X1D583"/>
<dbReference type="EMBL" id="BART01020115">
    <property type="protein sequence ID" value="GAH00279.1"/>
    <property type="molecule type" value="Genomic_DNA"/>
</dbReference>
<name>X1D583_9ZZZZ</name>
<proteinExistence type="predicted"/>
<comment type="caution">
    <text evidence="1">The sequence shown here is derived from an EMBL/GenBank/DDBJ whole genome shotgun (WGS) entry which is preliminary data.</text>
</comment>
<organism evidence="1">
    <name type="scientific">marine sediment metagenome</name>
    <dbReference type="NCBI Taxonomy" id="412755"/>
    <lineage>
        <taxon>unclassified sequences</taxon>
        <taxon>metagenomes</taxon>
        <taxon>ecological metagenomes</taxon>
    </lineage>
</organism>